<organism evidence="1 2">
    <name type="scientific">Ammoniphilus resinae</name>
    <dbReference type="NCBI Taxonomy" id="861532"/>
    <lineage>
        <taxon>Bacteria</taxon>
        <taxon>Bacillati</taxon>
        <taxon>Bacillota</taxon>
        <taxon>Bacilli</taxon>
        <taxon>Bacillales</taxon>
        <taxon>Paenibacillaceae</taxon>
        <taxon>Aneurinibacillus group</taxon>
        <taxon>Ammoniphilus</taxon>
    </lineage>
</organism>
<evidence type="ECO:0000313" key="1">
    <source>
        <dbReference type="EMBL" id="MBP1932743.1"/>
    </source>
</evidence>
<proteinExistence type="predicted"/>
<accession>A0ABS4GR40</accession>
<dbReference type="Proteomes" id="UP001519343">
    <property type="component" value="Unassembled WGS sequence"/>
</dbReference>
<comment type="caution">
    <text evidence="1">The sequence shown here is derived from an EMBL/GenBank/DDBJ whole genome shotgun (WGS) entry which is preliminary data.</text>
</comment>
<dbReference type="InterPro" id="IPR011989">
    <property type="entry name" value="ARM-like"/>
</dbReference>
<dbReference type="RefSeq" id="WP_209810789.1">
    <property type="nucleotide sequence ID" value="NZ_JAGGKT010000008.1"/>
</dbReference>
<dbReference type="Pfam" id="PF13646">
    <property type="entry name" value="HEAT_2"/>
    <property type="match status" value="1"/>
</dbReference>
<evidence type="ECO:0000313" key="2">
    <source>
        <dbReference type="Proteomes" id="UP001519343"/>
    </source>
</evidence>
<reference evidence="1 2" key="1">
    <citation type="submission" date="2021-03" db="EMBL/GenBank/DDBJ databases">
        <title>Genomic Encyclopedia of Type Strains, Phase IV (KMG-IV): sequencing the most valuable type-strain genomes for metagenomic binning, comparative biology and taxonomic classification.</title>
        <authorList>
            <person name="Goeker M."/>
        </authorList>
    </citation>
    <scope>NUCLEOTIDE SEQUENCE [LARGE SCALE GENOMIC DNA]</scope>
    <source>
        <strain evidence="1 2">DSM 24738</strain>
    </source>
</reference>
<dbReference type="InterPro" id="IPR016024">
    <property type="entry name" value="ARM-type_fold"/>
</dbReference>
<dbReference type="Gene3D" id="1.25.10.10">
    <property type="entry name" value="Leucine-rich Repeat Variant"/>
    <property type="match status" value="1"/>
</dbReference>
<protein>
    <submittedName>
        <fullName evidence="1">HEAT repeat protein</fullName>
    </submittedName>
</protein>
<dbReference type="EMBL" id="JAGGKT010000008">
    <property type="protein sequence ID" value="MBP1932743.1"/>
    <property type="molecule type" value="Genomic_DNA"/>
</dbReference>
<keyword evidence="2" id="KW-1185">Reference proteome</keyword>
<sequence length="254" mass="28076">MLGKMGGEKILGKIYDCYAWIEEDPIERDPHCEVRGEIISLIAAYRDIQAADWVHRALKTIQLKANNDMSIQLRANAALILSNFRVRGLLTDLSLLLFDFEPNIPVQTSHEYRYAKMLTRQAAAKGIGIYGDSSGAAILAVKLTYPNQEVPEVLVECMDALVALDEPRLQEWVTPYLEHGDPYLVASAATTLAAQLKEEALPILVAALDHPLPEAQTALVYAISSIRSLQTPIILKQLCTHASKTVRETANELA</sequence>
<name>A0ABS4GR40_9BACL</name>
<dbReference type="SUPFAM" id="SSF48371">
    <property type="entry name" value="ARM repeat"/>
    <property type="match status" value="1"/>
</dbReference>
<gene>
    <name evidence="1" type="ORF">J2Z37_002754</name>
</gene>